<dbReference type="PANTHER" id="PTHR43757">
    <property type="entry name" value="AMINOMETHYLTRANSFERASE"/>
    <property type="match status" value="1"/>
</dbReference>
<dbReference type="Gene3D" id="3.30.1360.120">
    <property type="entry name" value="Probable tRNA modification gtpase trme, domain 1"/>
    <property type="match status" value="1"/>
</dbReference>
<dbReference type="PATRIC" id="fig|1439726.3.peg.357"/>
<dbReference type="InterPro" id="IPR006222">
    <property type="entry name" value="GCVT_N"/>
</dbReference>
<dbReference type="Pfam" id="PF16350">
    <property type="entry name" value="FAO_M"/>
    <property type="match status" value="1"/>
</dbReference>
<feature type="domain" description="FAD dependent oxidoreductase central" evidence="3">
    <location>
        <begin position="5"/>
        <end position="56"/>
    </location>
</feature>
<dbReference type="InterPro" id="IPR029043">
    <property type="entry name" value="GcvT/YgfZ_C"/>
</dbReference>
<dbReference type="Pfam" id="PF08669">
    <property type="entry name" value="GCV_T_C"/>
    <property type="match status" value="1"/>
</dbReference>
<dbReference type="PANTHER" id="PTHR43757:SF11">
    <property type="entry name" value="SARCOSINE DEHYDROGENASE"/>
    <property type="match status" value="1"/>
</dbReference>
<dbReference type="GO" id="GO:0102317">
    <property type="term" value="F:4-methylaminobutyrate oxidase (demethylating) activity"/>
    <property type="evidence" value="ECO:0007669"/>
    <property type="project" value="UniProtKB-EC"/>
</dbReference>
<reference evidence="4 5" key="1">
    <citation type="submission" date="2016-07" db="EMBL/GenBank/DDBJ databases">
        <title>Draft Genome Sequence of Methylobrevis pamukkalensis PK2.</title>
        <authorList>
            <person name="Vasilenko O.V."/>
            <person name="Doronina N.V."/>
            <person name="Shmareva M.N."/>
            <person name="Tarlachkov S.V."/>
            <person name="Mustakhimov I."/>
            <person name="Trotsenko Y.A."/>
        </authorList>
    </citation>
    <scope>NUCLEOTIDE SEQUENCE [LARGE SCALE GENOMIC DNA]</scope>
    <source>
        <strain evidence="4 5">PK2</strain>
    </source>
</reference>
<dbReference type="Gene3D" id="2.40.30.110">
    <property type="entry name" value="Aminomethyltransferase beta-barrel domains"/>
    <property type="match status" value="1"/>
</dbReference>
<comment type="caution">
    <text evidence="4">The sequence shown here is derived from an EMBL/GenBank/DDBJ whole genome shotgun (WGS) entry which is preliminary data.</text>
</comment>
<accession>A0A1E3H7G9</accession>
<dbReference type="AlphaFoldDB" id="A0A1E3H7G9"/>
<dbReference type="InterPro" id="IPR028896">
    <property type="entry name" value="GcvT/YgfZ/DmdA"/>
</dbReference>
<gene>
    <name evidence="4" type="primary">mlr_1</name>
    <name evidence="4" type="ORF">A6302_00338</name>
</gene>
<dbReference type="InterPro" id="IPR027266">
    <property type="entry name" value="TrmE/GcvT-like"/>
</dbReference>
<evidence type="ECO:0000313" key="4">
    <source>
        <dbReference type="EMBL" id="ODN72273.1"/>
    </source>
</evidence>
<organism evidence="4 5">
    <name type="scientific">Methylobrevis pamukkalensis</name>
    <dbReference type="NCBI Taxonomy" id="1439726"/>
    <lineage>
        <taxon>Bacteria</taxon>
        <taxon>Pseudomonadati</taxon>
        <taxon>Pseudomonadota</taxon>
        <taxon>Alphaproteobacteria</taxon>
        <taxon>Hyphomicrobiales</taxon>
        <taxon>Pleomorphomonadaceae</taxon>
        <taxon>Methylobrevis</taxon>
    </lineage>
</organism>
<proteinExistence type="predicted"/>
<dbReference type="Pfam" id="PF01571">
    <property type="entry name" value="GCV_T"/>
    <property type="match status" value="1"/>
</dbReference>
<evidence type="ECO:0000259" key="3">
    <source>
        <dbReference type="Pfam" id="PF16350"/>
    </source>
</evidence>
<dbReference type="Gene3D" id="3.30.70.1400">
    <property type="entry name" value="Aminomethyltransferase beta-barrel domains"/>
    <property type="match status" value="1"/>
</dbReference>
<evidence type="ECO:0000259" key="1">
    <source>
        <dbReference type="Pfam" id="PF01571"/>
    </source>
</evidence>
<evidence type="ECO:0000313" key="5">
    <source>
        <dbReference type="Proteomes" id="UP000094622"/>
    </source>
</evidence>
<dbReference type="EMBL" id="MCRJ01000004">
    <property type="protein sequence ID" value="ODN72273.1"/>
    <property type="molecule type" value="Genomic_DNA"/>
</dbReference>
<dbReference type="Proteomes" id="UP000094622">
    <property type="component" value="Unassembled WGS sequence"/>
</dbReference>
<dbReference type="EC" id="1.5.3.19" evidence="4"/>
<evidence type="ECO:0000259" key="2">
    <source>
        <dbReference type="Pfam" id="PF08669"/>
    </source>
</evidence>
<dbReference type="SUPFAM" id="SSF103025">
    <property type="entry name" value="Folate-binding domain"/>
    <property type="match status" value="1"/>
</dbReference>
<dbReference type="InterPro" id="IPR013977">
    <property type="entry name" value="GcvT_C"/>
</dbReference>
<sequence>MREAAPLDLWVVDPARFSAVHDADFVRERTLEAYGKHYEIAWPQLEYESARPRLTSPLYGRLKTRGAVFGSKLGWERANWFAPPGAEPVDRPSQGQANWFEAVGAEHAACREGVVLFDQSSFAKFEIWGRSAAERLEWLAANRIARPVGGLVYTQLLNGRGGIEADVTVARLAADTFYMVTGTGFRTHDGGWLREHLTGGGVAVEDVTEAWSTLTLMGPRARDVLSAVTTADLSSAVFPFGTARLISIADCAVRALRVTYVGELGWELHVPAGNAGTVFDALMMAGAPFGIRLAGYRAIESLRLEKGYRAWGAEITPRDSPFEAGLGWAVKLASGIDFLGREASLAIAAAPLSRRLCGFTVARPDLLLTGRETILRDGEAVGYLASGGWGYTVGTHIGYGYVRRETGVDDAWLRAGSWELVVAGETVAATLAMRPLYDPKGLRIKV</sequence>
<dbReference type="SUPFAM" id="SSF101790">
    <property type="entry name" value="Aminomethyltransferase beta-barrel domain"/>
    <property type="match status" value="1"/>
</dbReference>
<feature type="domain" description="GCVT N-terminal" evidence="1">
    <location>
        <begin position="58"/>
        <end position="332"/>
    </location>
</feature>
<name>A0A1E3H7G9_9HYPH</name>
<keyword evidence="5" id="KW-1185">Reference proteome</keyword>
<feature type="domain" description="Aminomethyltransferase C-terminal" evidence="2">
    <location>
        <begin position="354"/>
        <end position="438"/>
    </location>
</feature>
<protein>
    <submittedName>
        <fullName evidence="4">4-methylaminobutanoate oxidase (Formaldehyde-forming)</fullName>
        <ecNumber evidence="4">1.5.3.19</ecNumber>
    </submittedName>
</protein>
<dbReference type="InterPro" id="IPR032503">
    <property type="entry name" value="FAO_M"/>
</dbReference>
<keyword evidence="4" id="KW-0560">Oxidoreductase</keyword>